<name>L9XBV8_9EURY</name>
<feature type="transmembrane region" description="Helical" evidence="2">
    <location>
        <begin position="45"/>
        <end position="64"/>
    </location>
</feature>
<keyword evidence="4" id="KW-1185">Reference proteome</keyword>
<feature type="transmembrane region" description="Helical" evidence="2">
    <location>
        <begin position="269"/>
        <end position="290"/>
    </location>
</feature>
<feature type="transmembrane region" description="Helical" evidence="2">
    <location>
        <begin position="234"/>
        <end position="257"/>
    </location>
</feature>
<feature type="transmembrane region" description="Helical" evidence="2">
    <location>
        <begin position="84"/>
        <end position="99"/>
    </location>
</feature>
<dbReference type="EMBL" id="AOHZ01000031">
    <property type="protein sequence ID" value="ELY58921.1"/>
    <property type="molecule type" value="Genomic_DNA"/>
</dbReference>
<gene>
    <name evidence="3" type="ORF">C493_05730</name>
</gene>
<organism evidence="3 4">
    <name type="scientific">Natronolimnohabitans innermongolicus JCM 12255</name>
    <dbReference type="NCBI Taxonomy" id="1227499"/>
    <lineage>
        <taxon>Archaea</taxon>
        <taxon>Methanobacteriati</taxon>
        <taxon>Methanobacteriota</taxon>
        <taxon>Stenosarchaea group</taxon>
        <taxon>Halobacteria</taxon>
        <taxon>Halobacteriales</taxon>
        <taxon>Natrialbaceae</taxon>
        <taxon>Natronolimnohabitans</taxon>
    </lineage>
</organism>
<dbReference type="Proteomes" id="UP000011602">
    <property type="component" value="Unassembled WGS sequence"/>
</dbReference>
<feature type="compositionally biased region" description="Polar residues" evidence="1">
    <location>
        <begin position="1"/>
        <end position="14"/>
    </location>
</feature>
<feature type="transmembrane region" description="Helical" evidence="2">
    <location>
        <begin position="169"/>
        <end position="195"/>
    </location>
</feature>
<protein>
    <submittedName>
        <fullName evidence="3">Copper ABC transporter permease</fullName>
    </submittedName>
</protein>
<comment type="caution">
    <text evidence="3">The sequence shown here is derived from an EMBL/GenBank/DDBJ whole genome shotgun (WGS) entry which is preliminary data.</text>
</comment>
<dbReference type="GO" id="GO:0005886">
    <property type="term" value="C:plasma membrane"/>
    <property type="evidence" value="ECO:0007669"/>
    <property type="project" value="UniProtKB-SubCell"/>
</dbReference>
<accession>L9XBV8</accession>
<evidence type="ECO:0000313" key="4">
    <source>
        <dbReference type="Proteomes" id="UP000011602"/>
    </source>
</evidence>
<keyword evidence="2" id="KW-1133">Transmembrane helix</keyword>
<dbReference type="RefSeq" id="WP_007258449.1">
    <property type="nucleotide sequence ID" value="NZ_AOHZ01000031.1"/>
</dbReference>
<feature type="transmembrane region" description="Helical" evidence="2">
    <location>
        <begin position="202"/>
        <end position="222"/>
    </location>
</feature>
<evidence type="ECO:0000256" key="1">
    <source>
        <dbReference type="SAM" id="MobiDB-lite"/>
    </source>
</evidence>
<reference evidence="3 4" key="1">
    <citation type="journal article" date="2014" name="PLoS Genet.">
        <title>Phylogenetically driven sequencing of extremely halophilic archaea reveals strategies for static and dynamic osmo-response.</title>
        <authorList>
            <person name="Becker E.A."/>
            <person name="Seitzer P.M."/>
            <person name="Tritt A."/>
            <person name="Larsen D."/>
            <person name="Krusor M."/>
            <person name="Yao A.I."/>
            <person name="Wu D."/>
            <person name="Madern D."/>
            <person name="Eisen J.A."/>
            <person name="Darling A.E."/>
            <person name="Facciotti M.T."/>
        </authorList>
    </citation>
    <scope>NUCLEOTIDE SEQUENCE [LARGE SCALE GENOMIC DNA]</scope>
    <source>
        <strain evidence="3 4">JCM 12255</strain>
    </source>
</reference>
<feature type="region of interest" description="Disordered" evidence="1">
    <location>
        <begin position="1"/>
        <end position="25"/>
    </location>
</feature>
<keyword evidence="2" id="KW-0812">Transmembrane</keyword>
<dbReference type="PATRIC" id="fig|1227499.3.peg.1168"/>
<sequence length="292" mass="30244">MSDELSTSSRSTPVQEAETRTAPDSRHRLKTIVGRELRTVVRTRTFFVLALAFAAVVLGIAAVGESIQAGYVPTLVDLLTPLELLVPVLAVAFGYRAILGDEQRGELDVLETYPVSSRELVLGVYLGRAIGLVVTVVVPLAIVAVAVAVTEGSWLSIYATHSGADSPVLFGRFVVLTALFALSVLAVAIAISSVVSGTRSALALAVVALVVLLVGIDLAIAYGFSIGVIGDSELVYTLAVSPLSAFRGLVFESAVVVASGTGPDVAAPLSSLVSLVGWTVGSLALATWALDR</sequence>
<dbReference type="PANTHER" id="PTHR43471:SF1">
    <property type="entry name" value="ABC TRANSPORTER PERMEASE PROTEIN NOSY-RELATED"/>
    <property type="match status" value="1"/>
</dbReference>
<dbReference type="AlphaFoldDB" id="L9XBV8"/>
<dbReference type="STRING" id="1227499.C493_05730"/>
<proteinExistence type="predicted"/>
<feature type="transmembrane region" description="Helical" evidence="2">
    <location>
        <begin position="120"/>
        <end position="149"/>
    </location>
</feature>
<dbReference type="GO" id="GO:0140359">
    <property type="term" value="F:ABC-type transporter activity"/>
    <property type="evidence" value="ECO:0007669"/>
    <property type="project" value="InterPro"/>
</dbReference>
<dbReference type="OrthoDB" id="313530at2157"/>
<dbReference type="eggNOG" id="arCOG09006">
    <property type="taxonomic scope" value="Archaea"/>
</dbReference>
<dbReference type="Pfam" id="PF12679">
    <property type="entry name" value="ABC2_membrane_2"/>
    <property type="match status" value="1"/>
</dbReference>
<evidence type="ECO:0000256" key="2">
    <source>
        <dbReference type="SAM" id="Phobius"/>
    </source>
</evidence>
<dbReference type="PANTHER" id="PTHR43471">
    <property type="entry name" value="ABC TRANSPORTER PERMEASE"/>
    <property type="match status" value="1"/>
</dbReference>
<evidence type="ECO:0000313" key="3">
    <source>
        <dbReference type="EMBL" id="ELY58921.1"/>
    </source>
</evidence>
<keyword evidence="2" id="KW-0472">Membrane</keyword>